<proteinExistence type="inferred from homology"/>
<dbReference type="InterPro" id="IPR016024">
    <property type="entry name" value="ARM-type_fold"/>
</dbReference>
<comment type="similarity">
    <text evidence="2 5">Belongs to the CBF/MAK21 family.</text>
</comment>
<dbReference type="InterPro" id="IPR005612">
    <property type="entry name" value="CCAAT-binding_factor"/>
</dbReference>
<feature type="compositionally biased region" description="Basic residues" evidence="6">
    <location>
        <begin position="380"/>
        <end position="394"/>
    </location>
</feature>
<feature type="compositionally biased region" description="Basic and acidic residues" evidence="6">
    <location>
        <begin position="116"/>
        <end position="132"/>
    </location>
</feature>
<comment type="caution">
    <text evidence="9">The sequence shown here is derived from an EMBL/GenBank/DDBJ whole genome shotgun (WGS) entry which is preliminary data.</text>
</comment>
<keyword evidence="4" id="KW-0539">Nucleus</keyword>
<evidence type="ECO:0000256" key="6">
    <source>
        <dbReference type="SAM" id="MobiDB-lite"/>
    </source>
</evidence>
<evidence type="ECO:0000259" key="8">
    <source>
        <dbReference type="Pfam" id="PF07540"/>
    </source>
</evidence>
<dbReference type="GO" id="GO:0006270">
    <property type="term" value="P:DNA replication initiation"/>
    <property type="evidence" value="ECO:0007669"/>
    <property type="project" value="TreeGrafter"/>
</dbReference>
<feature type="compositionally biased region" description="Basic and acidic residues" evidence="6">
    <location>
        <begin position="63"/>
        <end position="76"/>
    </location>
</feature>
<accession>A0A1Q3AA07</accession>
<evidence type="ECO:0000313" key="9">
    <source>
        <dbReference type="EMBL" id="GAV52430.1"/>
    </source>
</evidence>
<evidence type="ECO:0000256" key="5">
    <source>
        <dbReference type="PIRNR" id="PIRNR028977"/>
    </source>
</evidence>
<evidence type="ECO:0000256" key="4">
    <source>
        <dbReference type="ARBA" id="ARBA00023242"/>
    </source>
</evidence>
<feature type="domain" description="CCAAT-binding factor" evidence="7">
    <location>
        <begin position="489"/>
        <end position="665"/>
    </location>
</feature>
<comment type="function">
    <text evidence="5">Required for synthesis of 60S ribosomal subunits and the transport of pre-ribosomes from the nucleoplasm to the cytoplasm.</text>
</comment>
<dbReference type="Pfam" id="PF03914">
    <property type="entry name" value="CBF"/>
    <property type="match status" value="1"/>
</dbReference>
<dbReference type="GO" id="GO:0042254">
    <property type="term" value="P:ribosome biogenesis"/>
    <property type="evidence" value="ECO:0007669"/>
    <property type="project" value="UniProtKB-KW"/>
</dbReference>
<gene>
    <name evidence="9" type="ORF">ZYGR_0AG04210</name>
</gene>
<organism evidence="9 10">
    <name type="scientific">Zygosaccharomyces rouxii</name>
    <dbReference type="NCBI Taxonomy" id="4956"/>
    <lineage>
        <taxon>Eukaryota</taxon>
        <taxon>Fungi</taxon>
        <taxon>Dikarya</taxon>
        <taxon>Ascomycota</taxon>
        <taxon>Saccharomycotina</taxon>
        <taxon>Saccharomycetes</taxon>
        <taxon>Saccharomycetales</taxon>
        <taxon>Saccharomycetaceae</taxon>
        <taxon>Zygosaccharomyces</taxon>
    </lineage>
</organism>
<dbReference type="InterPro" id="IPR016903">
    <property type="entry name" value="Nucleolar_cplx-assoc_3"/>
</dbReference>
<feature type="region of interest" description="Disordered" evidence="6">
    <location>
        <begin position="1"/>
        <end position="148"/>
    </location>
</feature>
<sequence>MGRKKRSQSEIQAVTAKKRKQEDDLLEQGSFGSTGKDISDDDGYEDAVSKLSDDDSWDNLEQDYEKRSRTLKNHEDDMVEGLPIKINGKIERKMIKQQPKKNDSDDDSDDSEEDKDASKEDSKSKEEKKGDYDSEDEDENEEVPDTEEKIIQLKEEIADLVEKILEEPEENVPALSRLCRMVKSKNPNTCKFSMLALVPVFKSIIPGYRIRPLTELEKRERVSKEVGRLRHFEQSLVGIYKNYVDLLRELSKVPNNDDPLKVQIGALATQAANELISNASHFNFRTEMFTLIIRRICKPNLRADPMSERSIKTLESLLNDDEDGIISLEIVRILCRTAKTRKYNVEESVVNILLSLDVLSDYDPNTKEEHDQEKIRMKKKDRVHLSKKQRKSRKEMKQIEEEMRKAEQSVTVEERERNQAEILQHVFSLYLNILRVQNPKLVGAVLEGLVKFGSMANFELLGDFLEVMKELIKDADLDNMSSSEVRKVLLCIVSSFSIVSNHSQMKFNMDLSSFVDALYAMLPSISLDANIELSHKSMRLADPLGSEIFKPSVNVSTKAELLLKALDFIFFRSKSGTKQRAAAFTKRIYMCMEHAPEKTSIALLKFLDKLMNKYPEIGGLYSTEDRIGNGKFIMEADTPALCNPESATLWENSLLVNHYCPTVVKGIRFLGNRSKESH</sequence>
<evidence type="ECO:0000259" key="7">
    <source>
        <dbReference type="Pfam" id="PF03914"/>
    </source>
</evidence>
<dbReference type="EMBL" id="BDGX01000033">
    <property type="protein sequence ID" value="GAV52430.1"/>
    <property type="molecule type" value="Genomic_DNA"/>
</dbReference>
<keyword evidence="5" id="KW-0690">Ribosome biogenesis</keyword>
<evidence type="ECO:0000256" key="2">
    <source>
        <dbReference type="ARBA" id="ARBA00007797"/>
    </source>
</evidence>
<dbReference type="Pfam" id="PF07540">
    <property type="entry name" value="NOC3p"/>
    <property type="match status" value="1"/>
</dbReference>
<name>A0A1Q3AA07_ZYGRO</name>
<dbReference type="InterPro" id="IPR011501">
    <property type="entry name" value="Noc3_N"/>
</dbReference>
<reference evidence="9 10" key="1">
    <citation type="submission" date="2016-08" db="EMBL/GenBank/DDBJ databases">
        <title>Draft genome sequence of allopolyploid Zygosaccharomyces rouxii.</title>
        <authorList>
            <person name="Watanabe J."/>
            <person name="Uehara K."/>
            <person name="Mogi Y."/>
            <person name="Tsukioka Y."/>
        </authorList>
    </citation>
    <scope>NUCLEOTIDE SEQUENCE [LARGE SCALE GENOMIC DNA]</scope>
    <source>
        <strain evidence="9 10">NBRC 110957</strain>
    </source>
</reference>
<dbReference type="PIRSF" id="PIRSF028977">
    <property type="entry name" value="Nucleolar_complex_p3"/>
    <property type="match status" value="1"/>
</dbReference>
<dbReference type="AlphaFoldDB" id="A0A1Q3AA07"/>
<feature type="compositionally biased region" description="Acidic residues" evidence="6">
    <location>
        <begin position="133"/>
        <end position="145"/>
    </location>
</feature>
<evidence type="ECO:0000256" key="1">
    <source>
        <dbReference type="ARBA" id="ARBA00004604"/>
    </source>
</evidence>
<dbReference type="Proteomes" id="UP000187013">
    <property type="component" value="Unassembled WGS sequence"/>
</dbReference>
<dbReference type="PANTHER" id="PTHR14428">
    <property type="entry name" value="NUCLEOLAR COMPLEX PROTEIN 3"/>
    <property type="match status" value="1"/>
</dbReference>
<dbReference type="GO" id="GO:0003682">
    <property type="term" value="F:chromatin binding"/>
    <property type="evidence" value="ECO:0007669"/>
    <property type="project" value="TreeGrafter"/>
</dbReference>
<feature type="region of interest" description="Disordered" evidence="6">
    <location>
        <begin position="380"/>
        <end position="402"/>
    </location>
</feature>
<dbReference type="SUPFAM" id="SSF48371">
    <property type="entry name" value="ARM repeat"/>
    <property type="match status" value="1"/>
</dbReference>
<dbReference type="PANTHER" id="PTHR14428:SF5">
    <property type="entry name" value="NUCLEOLAR COMPLEX PROTEIN 3 HOMOLOG"/>
    <property type="match status" value="1"/>
</dbReference>
<feature type="compositionally biased region" description="Acidic residues" evidence="6">
    <location>
        <begin position="104"/>
        <end position="115"/>
    </location>
</feature>
<protein>
    <recommendedName>
        <fullName evidence="5">Nucleolar complex-associated protein 3</fullName>
    </recommendedName>
</protein>
<comment type="subcellular location">
    <subcellularLocation>
        <location evidence="1 5">Nucleus</location>
        <location evidence="1 5">Nucleolus</location>
    </subcellularLocation>
</comment>
<evidence type="ECO:0000313" key="10">
    <source>
        <dbReference type="Proteomes" id="UP000187013"/>
    </source>
</evidence>
<keyword evidence="3" id="KW-0175">Coiled coil</keyword>
<evidence type="ECO:0000256" key="3">
    <source>
        <dbReference type="ARBA" id="ARBA00023054"/>
    </source>
</evidence>
<feature type="domain" description="Nucleolar complex-associated protein 3 N-terminal" evidence="8">
    <location>
        <begin position="152"/>
        <end position="243"/>
    </location>
</feature>
<dbReference type="OrthoDB" id="10263597at2759"/>
<dbReference type="GO" id="GO:0005730">
    <property type="term" value="C:nucleolus"/>
    <property type="evidence" value="ECO:0007669"/>
    <property type="project" value="UniProtKB-SubCell"/>
</dbReference>